<evidence type="ECO:0008006" key="3">
    <source>
        <dbReference type="Google" id="ProtNLM"/>
    </source>
</evidence>
<accession>A0A918PU91</accession>
<reference evidence="1" key="2">
    <citation type="submission" date="2020-09" db="EMBL/GenBank/DDBJ databases">
        <authorList>
            <person name="Sun Q."/>
            <person name="Kim S."/>
        </authorList>
    </citation>
    <scope>NUCLEOTIDE SEQUENCE</scope>
    <source>
        <strain evidence="1">KCTC 32296</strain>
    </source>
</reference>
<organism evidence="1 2">
    <name type="scientific">Asticcacaulis endophyticus</name>
    <dbReference type="NCBI Taxonomy" id="1395890"/>
    <lineage>
        <taxon>Bacteria</taxon>
        <taxon>Pseudomonadati</taxon>
        <taxon>Pseudomonadota</taxon>
        <taxon>Alphaproteobacteria</taxon>
        <taxon>Caulobacterales</taxon>
        <taxon>Caulobacteraceae</taxon>
        <taxon>Asticcacaulis</taxon>
    </lineage>
</organism>
<name>A0A918PU91_9CAUL</name>
<gene>
    <name evidence="1" type="ORF">GCM10011273_02600</name>
</gene>
<reference evidence="1" key="1">
    <citation type="journal article" date="2014" name="Int. J. Syst. Evol. Microbiol.">
        <title>Complete genome sequence of Corynebacterium casei LMG S-19264T (=DSM 44701T), isolated from a smear-ripened cheese.</title>
        <authorList>
            <consortium name="US DOE Joint Genome Institute (JGI-PGF)"/>
            <person name="Walter F."/>
            <person name="Albersmeier A."/>
            <person name="Kalinowski J."/>
            <person name="Ruckert C."/>
        </authorList>
    </citation>
    <scope>NUCLEOTIDE SEQUENCE</scope>
    <source>
        <strain evidence="1">KCTC 32296</strain>
    </source>
</reference>
<keyword evidence="2" id="KW-1185">Reference proteome</keyword>
<dbReference type="Pfam" id="PF11185">
    <property type="entry name" value="DUF2971"/>
    <property type="match status" value="1"/>
</dbReference>
<evidence type="ECO:0000313" key="2">
    <source>
        <dbReference type="Proteomes" id="UP000662572"/>
    </source>
</evidence>
<dbReference type="RefSeq" id="WP_189484568.1">
    <property type="nucleotide sequence ID" value="NZ_BMZB01000001.1"/>
</dbReference>
<proteinExistence type="predicted"/>
<sequence>MRLYYFTTAEHGLAAIRDQRLKIAEVGKLNDPFEFLGLELSDPFARKKTKEIKKAIDSETGIVCLSKSWKHPLMWSHYADKHKGLCLGFDVHCKAEKVEYVAKRLTPDTLGANSLSELTNRQVTNSFFYKFEAWAYEAEYRLICSKTYRDAVTKLCFQHFGEDLTLKEVIVGCESTLSQWQIQEVLGSSKEAVDTFKVRPAFKTFEIVRDRRRNALK</sequence>
<dbReference type="AlphaFoldDB" id="A0A918PU91"/>
<dbReference type="EMBL" id="BMZB01000001">
    <property type="protein sequence ID" value="GGZ21399.1"/>
    <property type="molecule type" value="Genomic_DNA"/>
</dbReference>
<dbReference type="Proteomes" id="UP000662572">
    <property type="component" value="Unassembled WGS sequence"/>
</dbReference>
<protein>
    <recommendedName>
        <fullName evidence="3">DUF2971 domain-containing protein</fullName>
    </recommendedName>
</protein>
<dbReference type="InterPro" id="IPR021352">
    <property type="entry name" value="DUF2971"/>
</dbReference>
<evidence type="ECO:0000313" key="1">
    <source>
        <dbReference type="EMBL" id="GGZ21399.1"/>
    </source>
</evidence>
<comment type="caution">
    <text evidence="1">The sequence shown here is derived from an EMBL/GenBank/DDBJ whole genome shotgun (WGS) entry which is preliminary data.</text>
</comment>